<keyword evidence="6" id="KW-0472">Membrane</keyword>
<dbReference type="OrthoDB" id="8188641at2759"/>
<dbReference type="GO" id="GO:0030431">
    <property type="term" value="P:sleep"/>
    <property type="evidence" value="ECO:0007669"/>
    <property type="project" value="InterPro"/>
</dbReference>
<comment type="subcellular location">
    <subcellularLocation>
        <location evidence="1">Membrane</location>
        <topology evidence="1">Lipid-anchor</topology>
        <topology evidence="1">GPI-anchor</topology>
    </subcellularLocation>
</comment>
<evidence type="ECO:0000256" key="1">
    <source>
        <dbReference type="ARBA" id="ARBA00004589"/>
    </source>
</evidence>
<dbReference type="PANTHER" id="PTHR33562">
    <property type="entry name" value="ATILLA, ISOFORM B-RELATED-RELATED"/>
    <property type="match status" value="1"/>
</dbReference>
<evidence type="ECO:0000256" key="6">
    <source>
        <dbReference type="ARBA" id="ARBA00023136"/>
    </source>
</evidence>
<dbReference type="GO" id="GO:0098552">
    <property type="term" value="C:side of membrane"/>
    <property type="evidence" value="ECO:0007669"/>
    <property type="project" value="UniProtKB-KW"/>
</dbReference>
<keyword evidence="4 9" id="KW-0732">Signal</keyword>
<evidence type="ECO:0000256" key="8">
    <source>
        <dbReference type="ARBA" id="ARBA00023288"/>
    </source>
</evidence>
<evidence type="ECO:0000313" key="10">
    <source>
        <dbReference type="EMBL" id="KAG5668891.1"/>
    </source>
</evidence>
<dbReference type="GO" id="GO:0032222">
    <property type="term" value="P:regulation of synaptic transmission, cholinergic"/>
    <property type="evidence" value="ECO:0007669"/>
    <property type="project" value="InterPro"/>
</dbReference>
<feature type="chain" id="PRO_5039895836" description="Protein sleepless" evidence="9">
    <location>
        <begin position="21"/>
        <end position="139"/>
    </location>
</feature>
<evidence type="ECO:0000256" key="2">
    <source>
        <dbReference type="ARBA" id="ARBA00022622"/>
    </source>
</evidence>
<keyword evidence="8" id="KW-0449">Lipoprotein</keyword>
<dbReference type="InterPro" id="IPR031424">
    <property type="entry name" value="QVR-like"/>
</dbReference>
<evidence type="ECO:0000256" key="9">
    <source>
        <dbReference type="SAM" id="SignalP"/>
    </source>
</evidence>
<keyword evidence="5" id="KW-1133">Transmembrane helix</keyword>
<keyword evidence="2" id="KW-0336">GPI-anchor</keyword>
<dbReference type="Proteomes" id="UP001107558">
    <property type="component" value="Chromosome 4"/>
</dbReference>
<evidence type="ECO:0008006" key="12">
    <source>
        <dbReference type="Google" id="ProtNLM"/>
    </source>
</evidence>
<dbReference type="CDD" id="cd23590">
    <property type="entry name" value="TFP_LU_ECD_Bou"/>
    <property type="match status" value="1"/>
</dbReference>
<accession>A0A9J6BH98</accession>
<evidence type="ECO:0000313" key="11">
    <source>
        <dbReference type="Proteomes" id="UP001107558"/>
    </source>
</evidence>
<proteinExistence type="predicted"/>
<evidence type="ECO:0000256" key="3">
    <source>
        <dbReference type="ARBA" id="ARBA00022692"/>
    </source>
</evidence>
<protein>
    <recommendedName>
        <fullName evidence="12">Protein sleepless</fullName>
    </recommendedName>
</protein>
<sequence>MKSFIITSCLILIAVKSASSIKCYVCNTTSSAQPFQCSEWFERYDQPEIQPVDCENVHGAKYCIKHIGRYEGGIGAIRYCSSRDLGNYCNYVKNKGDEQEYRSCIFTCNTDGCNGAPSFTQNPATKILLLTLVALFIMF</sequence>
<organism evidence="10 11">
    <name type="scientific">Polypedilum vanderplanki</name>
    <name type="common">Sleeping chironomid midge</name>
    <dbReference type="NCBI Taxonomy" id="319348"/>
    <lineage>
        <taxon>Eukaryota</taxon>
        <taxon>Metazoa</taxon>
        <taxon>Ecdysozoa</taxon>
        <taxon>Arthropoda</taxon>
        <taxon>Hexapoda</taxon>
        <taxon>Insecta</taxon>
        <taxon>Pterygota</taxon>
        <taxon>Neoptera</taxon>
        <taxon>Endopterygota</taxon>
        <taxon>Diptera</taxon>
        <taxon>Nematocera</taxon>
        <taxon>Chironomoidea</taxon>
        <taxon>Chironomidae</taxon>
        <taxon>Chironominae</taxon>
        <taxon>Polypedilum</taxon>
        <taxon>Polypedilum</taxon>
    </lineage>
</organism>
<evidence type="ECO:0000256" key="7">
    <source>
        <dbReference type="ARBA" id="ARBA00023180"/>
    </source>
</evidence>
<evidence type="ECO:0000256" key="4">
    <source>
        <dbReference type="ARBA" id="ARBA00022729"/>
    </source>
</evidence>
<evidence type="ECO:0000256" key="5">
    <source>
        <dbReference type="ARBA" id="ARBA00022989"/>
    </source>
</evidence>
<keyword evidence="7" id="KW-0325">Glycoprotein</keyword>
<comment type="caution">
    <text evidence="10">The sequence shown here is derived from an EMBL/GenBank/DDBJ whole genome shotgun (WGS) entry which is preliminary data.</text>
</comment>
<dbReference type="InterPro" id="IPR050975">
    <property type="entry name" value="Sleep_regulator"/>
</dbReference>
<feature type="signal peptide" evidence="9">
    <location>
        <begin position="1"/>
        <end position="20"/>
    </location>
</feature>
<gene>
    <name evidence="10" type="ORF">PVAND_016810</name>
</gene>
<keyword evidence="11" id="KW-1185">Reference proteome</keyword>
<dbReference type="AlphaFoldDB" id="A0A9J6BH98"/>
<keyword evidence="3" id="KW-0812">Transmembrane</keyword>
<dbReference type="PANTHER" id="PTHR33562:SF18">
    <property type="entry name" value="BOUDIN-RELATED"/>
    <property type="match status" value="1"/>
</dbReference>
<name>A0A9J6BH98_POLVA</name>
<dbReference type="Pfam" id="PF17064">
    <property type="entry name" value="QVR"/>
    <property type="match status" value="1"/>
</dbReference>
<reference evidence="10" key="1">
    <citation type="submission" date="2021-03" db="EMBL/GenBank/DDBJ databases">
        <title>Chromosome level genome of the anhydrobiotic midge Polypedilum vanderplanki.</title>
        <authorList>
            <person name="Yoshida Y."/>
            <person name="Kikawada T."/>
            <person name="Gusev O."/>
        </authorList>
    </citation>
    <scope>NUCLEOTIDE SEQUENCE</scope>
    <source>
        <strain evidence="10">NIAS01</strain>
        <tissue evidence="10">Whole body or cell culture</tissue>
    </source>
</reference>
<dbReference type="EMBL" id="JADBJN010000004">
    <property type="protein sequence ID" value="KAG5668891.1"/>
    <property type="molecule type" value="Genomic_DNA"/>
</dbReference>